<dbReference type="PANTHER" id="PTHR47870:SF1">
    <property type="entry name" value="CYTOCHROME C-TYPE BIOGENESIS PROTEIN CCMH"/>
    <property type="match status" value="1"/>
</dbReference>
<name>A0ABP9E6N5_9GAMM</name>
<keyword evidence="7" id="KW-1133">Transmembrane helix</keyword>
<evidence type="ECO:0000313" key="10">
    <source>
        <dbReference type="Proteomes" id="UP001501323"/>
    </source>
</evidence>
<evidence type="ECO:0000256" key="3">
    <source>
        <dbReference type="ARBA" id="ARBA00022723"/>
    </source>
</evidence>
<evidence type="ECO:0000259" key="8">
    <source>
        <dbReference type="Pfam" id="PF03918"/>
    </source>
</evidence>
<dbReference type="Pfam" id="PF03918">
    <property type="entry name" value="CcmH"/>
    <property type="match status" value="1"/>
</dbReference>
<keyword evidence="7" id="KW-0812">Transmembrane</keyword>
<dbReference type="PANTHER" id="PTHR47870">
    <property type="entry name" value="CYTOCHROME C-TYPE BIOGENESIS PROTEIN CCMH"/>
    <property type="match status" value="1"/>
</dbReference>
<evidence type="ECO:0000256" key="4">
    <source>
        <dbReference type="ARBA" id="ARBA00022729"/>
    </source>
</evidence>
<dbReference type="RefSeq" id="WP_345294980.1">
    <property type="nucleotide sequence ID" value="NZ_BAABJY010000002.1"/>
</dbReference>
<sequence length="145" mass="16170">MKRFLLAVLLALLPATVLAQAGQDAAPLKFADAGEEARFRALVAELRCVMCQNQSLADSDALIAHELRREVLALMRQGKDDREVKQFLVARYGDFVLYRPRVESRTWALWFGPLLLLLAGAGVIFAIVRRHAAGPAVPRDDSQEW</sequence>
<feature type="domain" description="CcmH/CycL/Ccl2/NrfF N-terminal" evidence="8">
    <location>
        <begin position="13"/>
        <end position="134"/>
    </location>
</feature>
<dbReference type="InterPro" id="IPR038297">
    <property type="entry name" value="CcmH/CycL/NrfF/Ccl2_sf"/>
</dbReference>
<organism evidence="9 10">
    <name type="scientific">Luteimonas vadosa</name>
    <dbReference type="NCBI Taxonomy" id="1165507"/>
    <lineage>
        <taxon>Bacteria</taxon>
        <taxon>Pseudomonadati</taxon>
        <taxon>Pseudomonadota</taxon>
        <taxon>Gammaproteobacteria</taxon>
        <taxon>Lysobacterales</taxon>
        <taxon>Lysobacteraceae</taxon>
        <taxon>Luteimonas</taxon>
    </lineage>
</organism>
<evidence type="ECO:0000256" key="7">
    <source>
        <dbReference type="RuleBase" id="RU364112"/>
    </source>
</evidence>
<reference evidence="10" key="1">
    <citation type="journal article" date="2019" name="Int. J. Syst. Evol. Microbiol.">
        <title>The Global Catalogue of Microorganisms (GCM) 10K type strain sequencing project: providing services to taxonomists for standard genome sequencing and annotation.</title>
        <authorList>
            <consortium name="The Broad Institute Genomics Platform"/>
            <consortium name="The Broad Institute Genome Sequencing Center for Infectious Disease"/>
            <person name="Wu L."/>
            <person name="Ma J."/>
        </authorList>
    </citation>
    <scope>NUCLEOTIDE SEQUENCE [LARGE SCALE GENOMIC DNA]</scope>
    <source>
        <strain evidence="10">JCM 18392</strain>
    </source>
</reference>
<protein>
    <recommendedName>
        <fullName evidence="7">Cytochrome c-type biogenesis protein</fullName>
    </recommendedName>
</protein>
<feature type="signal peptide" evidence="7">
    <location>
        <begin position="1"/>
        <end position="19"/>
    </location>
</feature>
<dbReference type="InterPro" id="IPR051263">
    <property type="entry name" value="C-type_cytochrome_biogenesis"/>
</dbReference>
<feature type="chain" id="PRO_5044972202" description="Cytochrome c-type biogenesis protein" evidence="7">
    <location>
        <begin position="20"/>
        <end position="145"/>
    </location>
</feature>
<keyword evidence="6 7" id="KW-0408">Iron</keyword>
<evidence type="ECO:0000256" key="5">
    <source>
        <dbReference type="ARBA" id="ARBA00022748"/>
    </source>
</evidence>
<keyword evidence="2 7" id="KW-0349">Heme</keyword>
<evidence type="ECO:0000256" key="2">
    <source>
        <dbReference type="ARBA" id="ARBA00022617"/>
    </source>
</evidence>
<evidence type="ECO:0000313" key="9">
    <source>
        <dbReference type="EMBL" id="GAA4864653.1"/>
    </source>
</evidence>
<gene>
    <name evidence="9" type="ORF">GCM10023332_16000</name>
</gene>
<comment type="function">
    <text evidence="7">Possible subunit of a heme lyase.</text>
</comment>
<evidence type="ECO:0000256" key="1">
    <source>
        <dbReference type="ARBA" id="ARBA00010342"/>
    </source>
</evidence>
<dbReference type="EMBL" id="BAABJY010000002">
    <property type="protein sequence ID" value="GAA4864653.1"/>
    <property type="molecule type" value="Genomic_DNA"/>
</dbReference>
<keyword evidence="3 7" id="KW-0479">Metal-binding</keyword>
<feature type="transmembrane region" description="Helical" evidence="7">
    <location>
        <begin position="107"/>
        <end position="128"/>
    </location>
</feature>
<keyword evidence="10" id="KW-1185">Reference proteome</keyword>
<accession>A0ABP9E6N5</accession>
<dbReference type="CDD" id="cd16378">
    <property type="entry name" value="CcmH_N"/>
    <property type="match status" value="1"/>
</dbReference>
<comment type="similarity">
    <text evidence="1 7">Belongs to the CcmH/CycL/Ccl2/NrfF family.</text>
</comment>
<keyword evidence="5" id="KW-0201">Cytochrome c-type biogenesis</keyword>
<proteinExistence type="inferred from homology"/>
<dbReference type="Proteomes" id="UP001501323">
    <property type="component" value="Unassembled WGS sequence"/>
</dbReference>
<dbReference type="Gene3D" id="1.10.8.640">
    <property type="entry name" value="Cytochrome C biogenesis protein"/>
    <property type="match status" value="1"/>
</dbReference>
<evidence type="ECO:0000256" key="6">
    <source>
        <dbReference type="ARBA" id="ARBA00023004"/>
    </source>
</evidence>
<comment type="caution">
    <text evidence="9">The sequence shown here is derived from an EMBL/GenBank/DDBJ whole genome shotgun (WGS) entry which is preliminary data.</text>
</comment>
<keyword evidence="4 7" id="KW-0732">Signal</keyword>
<keyword evidence="7" id="KW-0472">Membrane</keyword>
<dbReference type="InterPro" id="IPR005616">
    <property type="entry name" value="CcmH/CycL/Ccl2/NrfF_N"/>
</dbReference>